<comment type="function">
    <text evidence="12">Transport of potassium into the cell. Likely operates as a K(+):H(+) symporter.</text>
</comment>
<feature type="transmembrane region" description="Helical" evidence="12">
    <location>
        <begin position="289"/>
        <end position="311"/>
    </location>
</feature>
<dbReference type="PANTHER" id="PTHR30540">
    <property type="entry name" value="OSMOTIC STRESS POTASSIUM TRANSPORTER"/>
    <property type="match status" value="1"/>
</dbReference>
<evidence type="ECO:0000256" key="11">
    <source>
        <dbReference type="ARBA" id="ARBA00023136"/>
    </source>
</evidence>
<keyword evidence="9 12" id="KW-1133">Transmembrane helix</keyword>
<evidence type="ECO:0000256" key="1">
    <source>
        <dbReference type="ARBA" id="ARBA00004141"/>
    </source>
</evidence>
<evidence type="ECO:0000313" key="16">
    <source>
        <dbReference type="Proteomes" id="UP000482578"/>
    </source>
</evidence>
<dbReference type="HAMAP" id="MF_01522">
    <property type="entry name" value="Kup"/>
    <property type="match status" value="1"/>
</dbReference>
<evidence type="ECO:0000259" key="13">
    <source>
        <dbReference type="Pfam" id="PF02705"/>
    </source>
</evidence>
<comment type="similarity">
    <text evidence="2 12">Belongs to the HAK/KUP transporter (TC 2.A.72) family.</text>
</comment>
<dbReference type="InterPro" id="IPR023051">
    <property type="entry name" value="Kup"/>
</dbReference>
<evidence type="ECO:0000256" key="2">
    <source>
        <dbReference type="ARBA" id="ARBA00007019"/>
    </source>
</evidence>
<keyword evidence="5 12" id="KW-0633">Potassium transport</keyword>
<feature type="transmembrane region" description="Helical" evidence="12">
    <location>
        <begin position="366"/>
        <end position="388"/>
    </location>
</feature>
<keyword evidence="4 12" id="KW-1003">Cell membrane</keyword>
<evidence type="ECO:0000256" key="10">
    <source>
        <dbReference type="ARBA" id="ARBA00023065"/>
    </source>
</evidence>
<dbReference type="InterPro" id="IPR053951">
    <property type="entry name" value="K_trans_N"/>
</dbReference>
<feature type="transmembrane region" description="Helical" evidence="12">
    <location>
        <begin position="426"/>
        <end position="443"/>
    </location>
</feature>
<dbReference type="PANTHER" id="PTHR30540:SF79">
    <property type="entry name" value="LOW AFFINITY POTASSIUM TRANSPORT SYSTEM PROTEIN KUP"/>
    <property type="match status" value="1"/>
</dbReference>
<evidence type="ECO:0000256" key="9">
    <source>
        <dbReference type="ARBA" id="ARBA00022989"/>
    </source>
</evidence>
<keyword evidence="10 12" id="KW-0406">Ion transport</keyword>
<sequence>MDAKKGGTPWLMALTAMGVVYGDIGTSPLYAFRMAFAGPFALTPTPDHVLVTLSALFWSVLLVISLKYMALVLNFDNDGEGGVLALAARVHRQSDAHPRVARLAVLLGVFGAALFFGDAVITPAISVLSAVEGLGVADPALLPLVLPLSLAVLLALFSVQRFGTGLVGKLFGPVMLLWFAVLALLGGASIARSPEVLAALNPWYALRFALEFPTAAFLLLSAVFLAMTGGEALYADMGHFGRTPIRVAWFRAVWPALMLNYFGQGAALLRSPEAAAHPFYHLAPAALQLPLVVLATMATVIAAQATIAGVFSMTRQAGHLGYLPPFAVRHTSARERGQVYLPGINWLMLAVVVLLVLGFRSAEAMAAAYGIAVSGSMNITTVLCLTLVALTFTGAQRLRYLAAFAGLWLVELVFLASNASKIPDGGWLPLTLGLALFALMTSWQRAQDAIEARRHQCALPLHDFVVHLPDVVRVPGTAVYLSSHDNAVPLALQQNLKHYHCLHARNLFVHVGMLESPEAGAGQRLTLYALGPDTWSVYLRFGFREEPDVPAALMAEPALAPLLSGEVSYFLSQVGRLETLEGVPRWRRALFRFLARQGQSLADYYRLPPEQVVELGTTAGR</sequence>
<evidence type="ECO:0000259" key="14">
    <source>
        <dbReference type="Pfam" id="PF22776"/>
    </source>
</evidence>
<dbReference type="RefSeq" id="WP_163314879.1">
    <property type="nucleotide sequence ID" value="NZ_JAAGAA010000002.1"/>
</dbReference>
<feature type="transmembrane region" description="Helical" evidence="12">
    <location>
        <begin position="203"/>
        <end position="227"/>
    </location>
</feature>
<proteinExistence type="inferred from homology"/>
<accession>A0A6B2KN87</accession>
<comment type="subcellular location">
    <subcellularLocation>
        <location evidence="12">Cell membrane</location>
        <topology evidence="12">Multi-pass membrane protein</topology>
    </subcellularLocation>
    <subcellularLocation>
        <location evidence="1">Membrane</location>
        <topology evidence="1">Multi-pass membrane protein</topology>
    </subcellularLocation>
</comment>
<dbReference type="InterPro" id="IPR053952">
    <property type="entry name" value="K_trans_C"/>
</dbReference>
<comment type="caution">
    <text evidence="15">The sequence shown here is derived from an EMBL/GenBank/DDBJ whole genome shotgun (WGS) entry which is preliminary data.</text>
</comment>
<keyword evidence="6 12" id="KW-0812">Transmembrane</keyword>
<feature type="transmembrane region" description="Helical" evidence="12">
    <location>
        <begin position="103"/>
        <end position="128"/>
    </location>
</feature>
<evidence type="ECO:0000256" key="5">
    <source>
        <dbReference type="ARBA" id="ARBA00022538"/>
    </source>
</evidence>
<feature type="transmembrane region" description="Helical" evidence="12">
    <location>
        <begin position="140"/>
        <end position="159"/>
    </location>
</feature>
<evidence type="ECO:0000256" key="6">
    <source>
        <dbReference type="ARBA" id="ARBA00022692"/>
    </source>
</evidence>
<keyword evidence="8 12" id="KW-0630">Potassium</keyword>
<feature type="transmembrane region" description="Helical" evidence="12">
    <location>
        <begin position="400"/>
        <end position="420"/>
    </location>
</feature>
<evidence type="ECO:0000256" key="3">
    <source>
        <dbReference type="ARBA" id="ARBA00022448"/>
    </source>
</evidence>
<reference evidence="15 16" key="1">
    <citation type="submission" date="2020-02" db="EMBL/GenBank/DDBJ databases">
        <authorList>
            <person name="Yang Z."/>
        </authorList>
    </citation>
    <scope>NUCLEOTIDE SEQUENCE [LARGE SCALE GENOMIC DNA]</scope>
    <source>
        <strain evidence="15 16">HX-7-9</strain>
    </source>
</reference>
<dbReference type="EMBL" id="JAAGAA010000002">
    <property type="protein sequence ID" value="NDV11603.1"/>
    <property type="molecule type" value="Genomic_DNA"/>
</dbReference>
<feature type="transmembrane region" description="Helical" evidence="12">
    <location>
        <begin position="12"/>
        <end position="36"/>
    </location>
</feature>
<keyword evidence="16" id="KW-1185">Reference proteome</keyword>
<feature type="domain" description="K+ potassium transporter integral membrane" evidence="13">
    <location>
        <begin position="13"/>
        <end position="465"/>
    </location>
</feature>
<feature type="transmembrane region" description="Helical" evidence="12">
    <location>
        <begin position="339"/>
        <end position="360"/>
    </location>
</feature>
<comment type="catalytic activity">
    <reaction evidence="12">
        <text>K(+)(in) + H(+)(in) = K(+)(out) + H(+)(out)</text>
        <dbReference type="Rhea" id="RHEA:28490"/>
        <dbReference type="ChEBI" id="CHEBI:15378"/>
        <dbReference type="ChEBI" id="CHEBI:29103"/>
    </reaction>
</comment>
<keyword evidence="11 12" id="KW-0472">Membrane</keyword>
<feature type="transmembrane region" description="Helical" evidence="12">
    <location>
        <begin position="48"/>
        <end position="66"/>
    </location>
</feature>
<dbReference type="AlphaFoldDB" id="A0A6B2KN87"/>
<protein>
    <recommendedName>
        <fullName evidence="12">Probable potassium transport system protein Kup</fullName>
    </recommendedName>
</protein>
<gene>
    <name evidence="12" type="primary">kup</name>
    <name evidence="15" type="ORF">GZH52_02165</name>
</gene>
<evidence type="ECO:0000256" key="12">
    <source>
        <dbReference type="HAMAP-Rule" id="MF_01522"/>
    </source>
</evidence>
<dbReference type="Pfam" id="PF02705">
    <property type="entry name" value="K_trans"/>
    <property type="match status" value="1"/>
</dbReference>
<dbReference type="Pfam" id="PF22776">
    <property type="entry name" value="K_trans_C"/>
    <property type="match status" value="1"/>
</dbReference>
<feature type="transmembrane region" description="Helical" evidence="12">
    <location>
        <begin position="248"/>
        <end position="269"/>
    </location>
</feature>
<dbReference type="GO" id="GO:0005886">
    <property type="term" value="C:plasma membrane"/>
    <property type="evidence" value="ECO:0007669"/>
    <property type="project" value="UniProtKB-SubCell"/>
</dbReference>
<keyword evidence="7 12" id="KW-0769">Symport</keyword>
<evidence type="ECO:0000256" key="4">
    <source>
        <dbReference type="ARBA" id="ARBA00022475"/>
    </source>
</evidence>
<keyword evidence="3 12" id="KW-0813">Transport</keyword>
<evidence type="ECO:0000313" key="15">
    <source>
        <dbReference type="EMBL" id="NDV11603.1"/>
    </source>
</evidence>
<dbReference type="InterPro" id="IPR003855">
    <property type="entry name" value="K+_transporter"/>
</dbReference>
<dbReference type="Proteomes" id="UP000482578">
    <property type="component" value="Unassembled WGS sequence"/>
</dbReference>
<evidence type="ECO:0000256" key="8">
    <source>
        <dbReference type="ARBA" id="ARBA00022958"/>
    </source>
</evidence>
<dbReference type="GO" id="GO:0015293">
    <property type="term" value="F:symporter activity"/>
    <property type="evidence" value="ECO:0007669"/>
    <property type="project" value="UniProtKB-UniRule"/>
</dbReference>
<feature type="domain" description="K+ potassium transporter C-terminal" evidence="14">
    <location>
        <begin position="475"/>
        <end position="618"/>
    </location>
</feature>
<evidence type="ECO:0000256" key="7">
    <source>
        <dbReference type="ARBA" id="ARBA00022847"/>
    </source>
</evidence>
<organism evidence="15 16">
    <name type="scientific">Crenobacter caeni</name>
    <dbReference type="NCBI Taxonomy" id="2705474"/>
    <lineage>
        <taxon>Bacteria</taxon>
        <taxon>Pseudomonadati</taxon>
        <taxon>Pseudomonadota</taxon>
        <taxon>Betaproteobacteria</taxon>
        <taxon>Neisseriales</taxon>
        <taxon>Neisseriaceae</taxon>
        <taxon>Crenobacter</taxon>
    </lineage>
</organism>
<dbReference type="GO" id="GO:0015079">
    <property type="term" value="F:potassium ion transmembrane transporter activity"/>
    <property type="evidence" value="ECO:0007669"/>
    <property type="project" value="UniProtKB-UniRule"/>
</dbReference>
<feature type="transmembrane region" description="Helical" evidence="12">
    <location>
        <begin position="171"/>
        <end position="191"/>
    </location>
</feature>
<name>A0A6B2KN87_9NEIS</name>